<proteinExistence type="predicted"/>
<evidence type="ECO:0000313" key="1">
    <source>
        <dbReference type="EMBL" id="TQN45439.1"/>
    </source>
</evidence>
<name>A0A543PN00_9MICO</name>
<protein>
    <submittedName>
        <fullName evidence="1">DUF3024 family protein</fullName>
    </submittedName>
</protein>
<comment type="caution">
    <text evidence="1">The sequence shown here is derived from an EMBL/GenBank/DDBJ whole genome shotgun (WGS) entry which is preliminary data.</text>
</comment>
<gene>
    <name evidence="1" type="ORF">FHX52_4679</name>
</gene>
<accession>A0A543PN00</accession>
<dbReference type="AlphaFoldDB" id="A0A543PN00"/>
<organism evidence="1 2">
    <name type="scientific">Humibacillus xanthopallidus</name>
    <dbReference type="NCBI Taxonomy" id="412689"/>
    <lineage>
        <taxon>Bacteria</taxon>
        <taxon>Bacillati</taxon>
        <taxon>Actinomycetota</taxon>
        <taxon>Actinomycetes</taxon>
        <taxon>Micrococcales</taxon>
        <taxon>Intrasporangiaceae</taxon>
        <taxon>Humibacillus</taxon>
    </lineage>
</organism>
<dbReference type="EMBL" id="VFQF01000003">
    <property type="protein sequence ID" value="TQN45439.1"/>
    <property type="molecule type" value="Genomic_DNA"/>
</dbReference>
<dbReference type="OrthoDB" id="4210561at2"/>
<dbReference type="Proteomes" id="UP000320085">
    <property type="component" value="Unassembled WGS sequence"/>
</dbReference>
<reference evidence="1 2" key="1">
    <citation type="submission" date="2019-06" db="EMBL/GenBank/DDBJ databases">
        <title>Sequencing the genomes of 1000 actinobacteria strains.</title>
        <authorList>
            <person name="Klenk H.-P."/>
        </authorList>
    </citation>
    <scope>NUCLEOTIDE SEQUENCE [LARGE SCALE GENOMIC DNA]</scope>
    <source>
        <strain evidence="1 2">DSM 21776</strain>
    </source>
</reference>
<dbReference type="InterPro" id="IPR021388">
    <property type="entry name" value="DUF3024"/>
</dbReference>
<dbReference type="RefSeq" id="WP_141824656.1">
    <property type="nucleotide sequence ID" value="NZ_BAAAQC010000013.1"/>
</dbReference>
<evidence type="ECO:0000313" key="2">
    <source>
        <dbReference type="Proteomes" id="UP000320085"/>
    </source>
</evidence>
<sequence>MPSTPPPETDLARVRRWCAAAVPDRVLHEVRFEFHVRGRNVTLCETRVPYDGIGDWTHFAMAQLRYRVGTRDWALYWRDRNERWHEYAEGNRQFGSMDELLAEVDDDPTCIFKG</sequence>
<dbReference type="Pfam" id="PF11225">
    <property type="entry name" value="DUF3024"/>
    <property type="match status" value="1"/>
</dbReference>